<keyword evidence="1" id="KW-0812">Transmembrane</keyword>
<gene>
    <name evidence="2" type="ORF">LRX75_06875</name>
</gene>
<dbReference type="EMBL" id="JAJOZR010000004">
    <property type="protein sequence ID" value="MCD7108763.1"/>
    <property type="molecule type" value="Genomic_DNA"/>
</dbReference>
<comment type="caution">
    <text evidence="2">The sequence shown here is derived from an EMBL/GenBank/DDBJ whole genome shotgun (WGS) entry which is preliminary data.</text>
</comment>
<reference evidence="2" key="1">
    <citation type="submission" date="2021-12" db="EMBL/GenBank/DDBJ databases">
        <authorList>
            <person name="Li Y."/>
        </authorList>
    </citation>
    <scope>NUCLEOTIDE SEQUENCE</scope>
    <source>
        <strain evidence="2">DKSPLA3</strain>
    </source>
</reference>
<accession>A0A9X1T6H3</accession>
<feature type="transmembrane region" description="Helical" evidence="1">
    <location>
        <begin position="137"/>
        <end position="154"/>
    </location>
</feature>
<dbReference type="RefSeq" id="WP_231813026.1">
    <property type="nucleotide sequence ID" value="NZ_JAJOZR010000004.1"/>
</dbReference>
<evidence type="ECO:0000313" key="3">
    <source>
        <dbReference type="Proteomes" id="UP001139089"/>
    </source>
</evidence>
<evidence type="ECO:0000256" key="1">
    <source>
        <dbReference type="SAM" id="Phobius"/>
    </source>
</evidence>
<evidence type="ECO:0000313" key="2">
    <source>
        <dbReference type="EMBL" id="MCD7108763.1"/>
    </source>
</evidence>
<dbReference type="AlphaFoldDB" id="A0A9X1T6H3"/>
<keyword evidence="3" id="KW-1185">Reference proteome</keyword>
<proteinExistence type="predicted"/>
<sequence length="161" mass="17403">MTNAGTTALRDKTVPGVAEKVIEAVKRRNPAAINLMIQTVQSNFLGGELYTVAFDMPDGEIGPIPAYNNRVYVTKKTIEVYGNDIFLLEVLGAKHSKSLFEFLANGDIVSGIIALAVTVLIVPSFLLSHITSSQISVPDWITSGWLLILGFYFGKASGRGE</sequence>
<name>A0A9X1T6H3_9HYPH</name>
<organism evidence="2 3">
    <name type="scientific">Rhizobium quercicola</name>
    <dbReference type="NCBI Taxonomy" id="2901226"/>
    <lineage>
        <taxon>Bacteria</taxon>
        <taxon>Pseudomonadati</taxon>
        <taxon>Pseudomonadota</taxon>
        <taxon>Alphaproteobacteria</taxon>
        <taxon>Hyphomicrobiales</taxon>
        <taxon>Rhizobiaceae</taxon>
        <taxon>Rhizobium/Agrobacterium group</taxon>
        <taxon>Rhizobium</taxon>
    </lineage>
</organism>
<protein>
    <submittedName>
        <fullName evidence="2">Uncharacterized protein</fullName>
    </submittedName>
</protein>
<feature type="transmembrane region" description="Helical" evidence="1">
    <location>
        <begin position="102"/>
        <end position="125"/>
    </location>
</feature>
<dbReference type="Proteomes" id="UP001139089">
    <property type="component" value="Unassembled WGS sequence"/>
</dbReference>
<keyword evidence="1" id="KW-1133">Transmembrane helix</keyword>
<keyword evidence="1" id="KW-0472">Membrane</keyword>